<name>A0A939DSP3_9MICO</name>
<dbReference type="EMBL" id="JAEMWU010000001">
    <property type="protein sequence ID" value="MBN8204430.1"/>
    <property type="molecule type" value="Genomic_DNA"/>
</dbReference>
<organism evidence="2 3">
    <name type="scientific">Microbacterium esteraromaticum</name>
    <dbReference type="NCBI Taxonomy" id="57043"/>
    <lineage>
        <taxon>Bacteria</taxon>
        <taxon>Bacillati</taxon>
        <taxon>Actinomycetota</taxon>
        <taxon>Actinomycetes</taxon>
        <taxon>Micrococcales</taxon>
        <taxon>Microbacteriaceae</taxon>
        <taxon>Microbacterium</taxon>
    </lineage>
</organism>
<evidence type="ECO:0000259" key="1">
    <source>
        <dbReference type="Pfam" id="PF04480"/>
    </source>
</evidence>
<dbReference type="Gene3D" id="3.40.960.10">
    <property type="entry name" value="VSR Endonuclease"/>
    <property type="match status" value="1"/>
</dbReference>
<gene>
    <name evidence="2" type="ORF">JF543_00485</name>
</gene>
<protein>
    <submittedName>
        <fullName evidence="2">DUF559 domain-containing protein</fullName>
    </submittedName>
</protein>
<proteinExistence type="predicted"/>
<dbReference type="Proteomes" id="UP000664385">
    <property type="component" value="Unassembled WGS sequence"/>
</dbReference>
<accession>A0A939DSP3</accession>
<comment type="caution">
    <text evidence="2">The sequence shown here is derived from an EMBL/GenBank/DDBJ whole genome shotgun (WGS) entry which is preliminary data.</text>
</comment>
<evidence type="ECO:0000313" key="3">
    <source>
        <dbReference type="Proteomes" id="UP000664385"/>
    </source>
</evidence>
<dbReference type="InterPro" id="IPR011335">
    <property type="entry name" value="Restrct_endonuc-II-like"/>
</dbReference>
<reference evidence="2" key="1">
    <citation type="submission" date="2020-12" db="EMBL/GenBank/DDBJ databases">
        <title>PHA producing bacteria isolated from mangrove.</title>
        <authorList>
            <person name="Zheng W."/>
            <person name="Yu S."/>
            <person name="Huang Y."/>
        </authorList>
    </citation>
    <scope>NUCLEOTIDE SEQUENCE</scope>
    <source>
        <strain evidence="2">GN8-5</strain>
    </source>
</reference>
<feature type="domain" description="DUF559" evidence="1">
    <location>
        <begin position="190"/>
        <end position="251"/>
    </location>
</feature>
<sequence length="253" mass="28000">MAYATRLRPNQLISHESAIALIGGPMPLALDENGPLDGATLPVHVSTRGAGPLVRAAGVRGHRIPEEVPWLEGDGINAVHPAFLWTQMGSWSVPDLVAFGDYLCRRHRPGPGRPTVGRQPWTTIADLRTMLASGRRIGMARLRTAVDLIREDSWSPRESLLRYRIVMAGLPEPALNHDVFTADGRFLACVDMAYPQRKVAIEYQGRLHHASYAADVERIAALRAAGWTVIEVTDALYRRPDELIARIRRALAR</sequence>
<dbReference type="InterPro" id="IPR007569">
    <property type="entry name" value="DUF559"/>
</dbReference>
<evidence type="ECO:0000313" key="2">
    <source>
        <dbReference type="EMBL" id="MBN8204430.1"/>
    </source>
</evidence>
<dbReference type="SUPFAM" id="SSF52980">
    <property type="entry name" value="Restriction endonuclease-like"/>
    <property type="match status" value="1"/>
</dbReference>
<dbReference type="AlphaFoldDB" id="A0A939DSP3"/>
<dbReference type="Pfam" id="PF04480">
    <property type="entry name" value="DUF559"/>
    <property type="match status" value="1"/>
</dbReference>
<dbReference type="RefSeq" id="WP_206822433.1">
    <property type="nucleotide sequence ID" value="NZ_JAEMWU010000001.1"/>
</dbReference>